<dbReference type="PANTHER" id="PTHR34075:SF5">
    <property type="entry name" value="BLR3430 PROTEIN"/>
    <property type="match status" value="1"/>
</dbReference>
<dbReference type="RefSeq" id="WP_048885621.1">
    <property type="nucleotide sequence ID" value="NZ_CP011310.1"/>
</dbReference>
<dbReference type="AlphaFoldDB" id="A0A0H4VG12"/>
<dbReference type="EMBL" id="CP011310">
    <property type="protein sequence ID" value="AKQ43320.2"/>
    <property type="molecule type" value="Genomic_DNA"/>
</dbReference>
<sequence>MSKQANDTLSVPRDPINHANFSMPFWEGARDKKVMVQYCPRTSQYQWFPRPVSLFTARRDLEWREVSGHGKIFSYTIANIGNGPFRGHEPYLIALVQLDEGVNIMANIVKCDLDEIEIDMEVVPFWAPLDDGTNLLMFQPADG</sequence>
<proteinExistence type="predicted"/>
<reference evidence="3" key="2">
    <citation type="submission" date="2015-04" db="EMBL/GenBank/DDBJ databases">
        <title>The complete genome sequence of Erythrobacter sp. s21-N3.</title>
        <authorList>
            <person name="Zhuang L."/>
            <person name="Liu Y."/>
            <person name="Shao Z."/>
        </authorList>
    </citation>
    <scope>NUCLEOTIDE SEQUENCE [LARGE SCALE GENOMIC DNA]</scope>
    <source>
        <strain evidence="3">s21-N3</strain>
    </source>
</reference>
<dbReference type="Proteomes" id="UP000059113">
    <property type="component" value="Chromosome"/>
</dbReference>
<dbReference type="InterPro" id="IPR012340">
    <property type="entry name" value="NA-bd_OB-fold"/>
</dbReference>
<dbReference type="InterPro" id="IPR002878">
    <property type="entry name" value="ChsH2_C"/>
</dbReference>
<evidence type="ECO:0000313" key="2">
    <source>
        <dbReference type="EMBL" id="AKQ43320.2"/>
    </source>
</evidence>
<accession>A0A0H4VG12</accession>
<dbReference type="PANTHER" id="PTHR34075">
    <property type="entry name" value="BLR3430 PROTEIN"/>
    <property type="match status" value="1"/>
</dbReference>
<name>A0A0H4VG12_9SPHN</name>
<dbReference type="InterPro" id="IPR052513">
    <property type="entry name" value="Thioester_dehydratase-like"/>
</dbReference>
<evidence type="ECO:0000313" key="3">
    <source>
        <dbReference type="Proteomes" id="UP000059113"/>
    </source>
</evidence>
<reference evidence="2 3" key="1">
    <citation type="journal article" date="2015" name="Int. J. Syst. Evol. Microbiol.">
        <title>Erythrobacter atlanticus sp. nov., a bacterium from ocean sediment able to degrade polycyclic aromatic hydrocarbons.</title>
        <authorList>
            <person name="Zhuang L."/>
            <person name="Liu Y."/>
            <person name="Wang L."/>
            <person name="Wang W."/>
            <person name="Shao Z."/>
        </authorList>
    </citation>
    <scope>NUCLEOTIDE SEQUENCE [LARGE SCALE GENOMIC DNA]</scope>
    <source>
        <strain evidence="3">s21-N3</strain>
    </source>
</reference>
<dbReference type="Pfam" id="PF01796">
    <property type="entry name" value="OB_ChsH2_C"/>
    <property type="match status" value="1"/>
</dbReference>
<dbReference type="SUPFAM" id="SSF50249">
    <property type="entry name" value="Nucleic acid-binding proteins"/>
    <property type="match status" value="1"/>
</dbReference>
<dbReference type="OrthoDB" id="7210118at2"/>
<dbReference type="STRING" id="1648404.CP97_08835"/>
<keyword evidence="3" id="KW-1185">Reference proteome</keyword>
<gene>
    <name evidence="2" type="ORF">CP97_08835</name>
</gene>
<organism evidence="2 3">
    <name type="scientific">Aurantiacibacter atlanticus</name>
    <dbReference type="NCBI Taxonomy" id="1648404"/>
    <lineage>
        <taxon>Bacteria</taxon>
        <taxon>Pseudomonadati</taxon>
        <taxon>Pseudomonadota</taxon>
        <taxon>Alphaproteobacteria</taxon>
        <taxon>Sphingomonadales</taxon>
        <taxon>Erythrobacteraceae</taxon>
        <taxon>Aurantiacibacter</taxon>
    </lineage>
</organism>
<evidence type="ECO:0000259" key="1">
    <source>
        <dbReference type="Pfam" id="PF01796"/>
    </source>
</evidence>
<dbReference type="KEGG" id="ery:CP97_08835"/>
<protein>
    <recommendedName>
        <fullName evidence="1">ChsH2 C-terminal OB-fold domain-containing protein</fullName>
    </recommendedName>
</protein>
<feature type="domain" description="ChsH2 C-terminal OB-fold" evidence="1">
    <location>
        <begin position="63"/>
        <end position="122"/>
    </location>
</feature>